<protein>
    <submittedName>
        <fullName evidence="1">5361_t:CDS:1</fullName>
    </submittedName>
</protein>
<dbReference type="Proteomes" id="UP000789920">
    <property type="component" value="Unassembled WGS sequence"/>
</dbReference>
<reference evidence="1" key="1">
    <citation type="submission" date="2021-06" db="EMBL/GenBank/DDBJ databases">
        <authorList>
            <person name="Kallberg Y."/>
            <person name="Tangrot J."/>
            <person name="Rosling A."/>
        </authorList>
    </citation>
    <scope>NUCLEOTIDE SEQUENCE</scope>
    <source>
        <strain evidence="1">MA461A</strain>
    </source>
</reference>
<feature type="non-terminal residue" evidence="1">
    <location>
        <position position="1"/>
    </location>
</feature>
<evidence type="ECO:0000313" key="2">
    <source>
        <dbReference type="Proteomes" id="UP000789920"/>
    </source>
</evidence>
<comment type="caution">
    <text evidence="1">The sequence shown here is derived from an EMBL/GenBank/DDBJ whole genome shotgun (WGS) entry which is preliminary data.</text>
</comment>
<proteinExistence type="predicted"/>
<dbReference type="EMBL" id="CAJVQC010017224">
    <property type="protein sequence ID" value="CAG8683201.1"/>
    <property type="molecule type" value="Genomic_DNA"/>
</dbReference>
<gene>
    <name evidence="1" type="ORF">RPERSI_LOCUS9215</name>
</gene>
<sequence>IEGENDDVNVTDIRISFSTESSLELELNKSTNTDIFTIVLSYLVMFFYVSVALGNRSTIPRMIIDSKFMLGICGIFIVLASVSTSVGIFSFLGIKVTLIIAEVIPFLVLAVGVDNIFILNHEFERLTLRSGGEESVEERIAKTLGRMGPSILLSALSETIAFGLGGIVTMPAVRNFALYAALAVWVDYLLQVTVFIAFLSLDAKRQEDDRMDCFPCIKVENAPERIDREGTLQKWMRKYYAPFILHKSVKIAVITIFIGIFLIGLSLVPQVELGLDQRIALPSDSYLIDYFDDLDNYFRVGPPVYFVAKNVNVTKKDGQRALCGRFSTCEQFSLSNILEQERKRPHVSYIAEPTASWIDDFLHWLNPSLEMCCRFKKGSDPVEMCDIFDDEDDCQTCFKDREPQWNTTMKGLPEGSEFLYYMNLWKNSPPDESCPLAGKAAYGDAIVSNPEHNTVVASHFRTFHTPLKSQKDYISAFHAAHRISKSIKKKNPSVDVFPYSVFYIFFEQYEHIAGLAAEIFLYAFISIWVVTALLLGSVWTGLIVVGHVIMIVVCVLGMMVIWGVSLNAVSLVNLVICVGIGVEFCVHVVRAFVVGGEGVDRNERAYGAIVDVGSSVFSGITLTKFWGILVLAFTRSKIFEVYYFRMYVSMVIAGALHGLVLLPVVLSLVGGEGVGTGEDFDYDIADEVLGGRPIRRADNRMLVDDGGIESGESDAEL</sequence>
<accession>A0ACA9NYW1</accession>
<keyword evidence="2" id="KW-1185">Reference proteome</keyword>
<evidence type="ECO:0000313" key="1">
    <source>
        <dbReference type="EMBL" id="CAG8683201.1"/>
    </source>
</evidence>
<name>A0ACA9NYW1_9GLOM</name>
<organism evidence="1 2">
    <name type="scientific">Racocetra persica</name>
    <dbReference type="NCBI Taxonomy" id="160502"/>
    <lineage>
        <taxon>Eukaryota</taxon>
        <taxon>Fungi</taxon>
        <taxon>Fungi incertae sedis</taxon>
        <taxon>Mucoromycota</taxon>
        <taxon>Glomeromycotina</taxon>
        <taxon>Glomeromycetes</taxon>
        <taxon>Diversisporales</taxon>
        <taxon>Gigasporaceae</taxon>
        <taxon>Racocetra</taxon>
    </lineage>
</organism>